<evidence type="ECO:0000256" key="3">
    <source>
        <dbReference type="ARBA" id="ARBA00023136"/>
    </source>
</evidence>
<evidence type="ECO:0000313" key="8">
    <source>
        <dbReference type="EMBL" id="XBL99747.1"/>
    </source>
</evidence>
<protein>
    <submittedName>
        <fullName evidence="8">Lipoprotein</fullName>
    </submittedName>
</protein>
<dbReference type="EMBL" id="CP157355">
    <property type="protein sequence ID" value="XBL99747.1"/>
    <property type="molecule type" value="Genomic_DNA"/>
</dbReference>
<dbReference type="AlphaFoldDB" id="A0AAU7F870"/>
<name>A0AAU7F870_9NEIS</name>
<evidence type="ECO:0000256" key="7">
    <source>
        <dbReference type="SAM" id="MobiDB-lite"/>
    </source>
</evidence>
<evidence type="ECO:0000256" key="6">
    <source>
        <dbReference type="ARBA" id="ARBA00023288"/>
    </source>
</evidence>
<sequence length="67" mass="6823">MLNCNFAITCSIMRALIVFICAASLLTACGFKGPLYLPQTPANDSPKPASSTASVASSAAVESTAVK</sequence>
<keyword evidence="3" id="KW-0472">Membrane</keyword>
<keyword evidence="5" id="KW-0998">Cell outer membrane</keyword>
<feature type="region of interest" description="Disordered" evidence="7">
    <location>
        <begin position="42"/>
        <end position="67"/>
    </location>
</feature>
<dbReference type="GO" id="GO:0009279">
    <property type="term" value="C:cell outer membrane"/>
    <property type="evidence" value="ECO:0007669"/>
    <property type="project" value="UniProtKB-SubCell"/>
</dbReference>
<evidence type="ECO:0000256" key="5">
    <source>
        <dbReference type="ARBA" id="ARBA00023237"/>
    </source>
</evidence>
<proteinExistence type="predicted"/>
<dbReference type="RefSeq" id="WP_348944151.1">
    <property type="nucleotide sequence ID" value="NZ_CP157355.1"/>
</dbReference>
<comment type="subcellular location">
    <subcellularLocation>
        <location evidence="1">Cell outer membrane</location>
        <topology evidence="1">Lipid-anchor</topology>
    </subcellularLocation>
</comment>
<dbReference type="NCBIfam" id="NF047847">
    <property type="entry name" value="SS_mature_LptM"/>
    <property type="match status" value="1"/>
</dbReference>
<evidence type="ECO:0000256" key="1">
    <source>
        <dbReference type="ARBA" id="ARBA00004459"/>
    </source>
</evidence>
<feature type="compositionally biased region" description="Low complexity" evidence="7">
    <location>
        <begin position="49"/>
        <end position="67"/>
    </location>
</feature>
<keyword evidence="4" id="KW-0564">Palmitate</keyword>
<gene>
    <name evidence="8" type="ORF">ABHF33_11815</name>
</gene>
<organism evidence="8">
    <name type="scientific">Chitinibacter mangrovi</name>
    <dbReference type="NCBI Taxonomy" id="3153927"/>
    <lineage>
        <taxon>Bacteria</taxon>
        <taxon>Pseudomonadati</taxon>
        <taxon>Pseudomonadota</taxon>
        <taxon>Betaproteobacteria</taxon>
        <taxon>Neisseriales</taxon>
        <taxon>Chitinibacteraceae</taxon>
        <taxon>Chitinibacter</taxon>
    </lineage>
</organism>
<reference evidence="8" key="1">
    <citation type="submission" date="2024-05" db="EMBL/GenBank/DDBJ databases">
        <authorList>
            <person name="Yang L."/>
            <person name="Pan L."/>
        </authorList>
    </citation>
    <scope>NUCLEOTIDE SEQUENCE</scope>
    <source>
        <strain evidence="8">FCG-7</strain>
    </source>
</reference>
<dbReference type="InterPro" id="IPR032831">
    <property type="entry name" value="LptM_cons"/>
</dbReference>
<dbReference type="KEGG" id="cmav:ABHF33_11815"/>
<keyword evidence="6 8" id="KW-0449">Lipoprotein</keyword>
<evidence type="ECO:0000256" key="4">
    <source>
        <dbReference type="ARBA" id="ARBA00023139"/>
    </source>
</evidence>
<evidence type="ECO:0000256" key="2">
    <source>
        <dbReference type="ARBA" id="ARBA00022729"/>
    </source>
</evidence>
<keyword evidence="2" id="KW-0732">Signal</keyword>
<dbReference type="Pfam" id="PF13627">
    <property type="entry name" value="LptM_cons"/>
    <property type="match status" value="1"/>
</dbReference>
<accession>A0AAU7F870</accession>